<accession>A0A3Q9G5B1</accession>
<proteinExistence type="predicted"/>
<feature type="transmembrane region" description="Helical" evidence="1">
    <location>
        <begin position="41"/>
        <end position="60"/>
    </location>
</feature>
<dbReference type="EMBL" id="CP034593">
    <property type="protein sequence ID" value="AZQ75967.1"/>
    <property type="molecule type" value="Genomic_DNA"/>
</dbReference>
<dbReference type="KEGG" id="flh:EJ997_00145"/>
<dbReference type="OrthoDB" id="9990648at2"/>
<feature type="transmembrane region" description="Helical" evidence="1">
    <location>
        <begin position="107"/>
        <end position="129"/>
    </location>
</feature>
<protein>
    <submittedName>
        <fullName evidence="2">Uncharacterized protein</fullName>
    </submittedName>
</protein>
<keyword evidence="1" id="KW-1133">Transmembrane helix</keyword>
<feature type="transmembrane region" description="Helical" evidence="1">
    <location>
        <begin position="12"/>
        <end position="35"/>
    </location>
</feature>
<evidence type="ECO:0000256" key="1">
    <source>
        <dbReference type="SAM" id="Phobius"/>
    </source>
</evidence>
<reference evidence="2 3" key="1">
    <citation type="submission" date="2018-12" db="EMBL/GenBank/DDBJ databases">
        <title>Complete genome sequence of Flaviflexus sp. H23T48.</title>
        <authorList>
            <person name="Bae J.-W."/>
            <person name="Lee J.-Y."/>
        </authorList>
    </citation>
    <scope>NUCLEOTIDE SEQUENCE [LARGE SCALE GENOMIC DNA]</scope>
    <source>
        <strain evidence="2 3">H23T48</strain>
    </source>
</reference>
<keyword evidence="1" id="KW-0812">Transmembrane</keyword>
<organism evidence="2 3">
    <name type="scientific">Flaviflexus ciconiae</name>
    <dbReference type="NCBI Taxonomy" id="2496867"/>
    <lineage>
        <taxon>Bacteria</taxon>
        <taxon>Bacillati</taxon>
        <taxon>Actinomycetota</taxon>
        <taxon>Actinomycetes</taxon>
        <taxon>Actinomycetales</taxon>
        <taxon>Actinomycetaceae</taxon>
        <taxon>Flaviflexus</taxon>
    </lineage>
</organism>
<evidence type="ECO:0000313" key="3">
    <source>
        <dbReference type="Proteomes" id="UP000280344"/>
    </source>
</evidence>
<evidence type="ECO:0000313" key="2">
    <source>
        <dbReference type="EMBL" id="AZQ75967.1"/>
    </source>
</evidence>
<dbReference type="RefSeq" id="WP_126702777.1">
    <property type="nucleotide sequence ID" value="NZ_CP034593.1"/>
</dbReference>
<feature type="transmembrane region" description="Helical" evidence="1">
    <location>
        <begin position="67"/>
        <end position="87"/>
    </location>
</feature>
<gene>
    <name evidence="2" type="ORF">EJ997_00145</name>
</gene>
<dbReference type="Proteomes" id="UP000280344">
    <property type="component" value="Chromosome"/>
</dbReference>
<keyword evidence="3" id="KW-1185">Reference proteome</keyword>
<sequence length="152" mass="15191">MSSFSRLAKGSGLTGKVLTFTVVAGVILGALAGLLGTVTHSGGIDGGATGITVALLTLLIGSAAFTLLGGVLGWAGFGIGVLAALTLSTAYSEGDMIGAMSEGLSQWWFYGSPAAVLLGLPLAWIGFMFTGAGKPGTSVNSVLDQEEEPPQR</sequence>
<keyword evidence="1" id="KW-0472">Membrane</keyword>
<dbReference type="AlphaFoldDB" id="A0A3Q9G5B1"/>
<name>A0A3Q9G5B1_9ACTO</name>